<gene>
    <name evidence="2" type="ORF">EPZ47_29530</name>
</gene>
<dbReference type="Proteomes" id="UP000296468">
    <property type="component" value="Chromosome"/>
</dbReference>
<evidence type="ECO:0000259" key="1">
    <source>
        <dbReference type="Pfam" id="PF20178"/>
    </source>
</evidence>
<proteinExistence type="predicted"/>
<dbReference type="KEGG" id="pvk:EPZ47_29530"/>
<dbReference type="EMBL" id="CP035088">
    <property type="protein sequence ID" value="QBZ92663.1"/>
    <property type="molecule type" value="Genomic_DNA"/>
</dbReference>
<accession>A0A4P7PQL7</accession>
<dbReference type="InterPro" id="IPR046673">
    <property type="entry name" value="ToxA_N"/>
</dbReference>
<dbReference type="Pfam" id="PF20178">
    <property type="entry name" value="ToxA_N"/>
    <property type="match status" value="1"/>
</dbReference>
<name>A0A4P7PQL7_9PSED</name>
<sequence>MTRTSTTTNTTPEASLKNAVLNQLLAGPTSPEVAAVLLRRALKKMYPALDLDPLNTVVGEPRWDIVDSEILELPTRYETLSDMVAERVGASDSTMLIEGVHFLTQLPISTPEVHLPVRIEQIGALINELEPVMLSACQEQQLAYWNAPVGTSGPRWHELSRTLRKIWDVKEVNGWTATECDMARQLFLYPNLEDRKQHDRYDTHAYLIDIDEVDGTNVRRLNENSLVVLIGTIAGKEVILTYSLRDSYKKFDSQQALGQFLPTQLDTTFRKKIQWRLYEPTGNIFDHKACGLIAMQVKILGSPSFLKKVSSIEDDQPVTSGLDAEKGIGATWFDKKIPDWLLAASISDQILFAQHMKNLSALSSSHAGKTYLDAIAPIKEFALNALKKQMQADHADAATLDPEKIEIQIRSLVAWGSFIVPGKFETTRFNLVELALQNLIALPLGNKTVRSLNGKVLPTWMTTDYIESLITKIDIGRVYPDLVKSKLLDDPTESARREELYTSQLRIQLPMLALEGKIRGRGNIDERGYRYVAALMEPEEADRKVDGQPIVLRRLAFISEQKLIPSEDIVTNMFVIGPKNPGAGPCLLYRPLLEPQLCQYPSSSNLLYAIRQIPELRQSVLAWLPDEVRSNYSRYIFSGPLPSPWVIVEFATDPFTSWLDTAPVGLSEKTLGPDFLPLLFKANANALVELADRQSVSNSETRWSTFKQAGWLIFNLALPYLGAAVGTAVWLWQILDDIETLMQDSEHANDQATWEAFVDLLLNLAMAITTHAIDHAREGTRSRRAAAPEVIEEPVKLVKPKLVIEKLAPSTGKELHPEHYESIHSSGALTGKSGEGAKLLETFSVDAPETPGQAHIDGTFKGLYHRQGLWYAKVAEKWFNVTMVGDKVCVVDGKNPSRLGPPLRLDIHGHWHIDIRLRLRGTGSKGAMEKVIADTHRRSVQLLAELNHFEEKKPEHQALLTMNAQELNNASGSTKETKRNVYLSTLKTQRESYEEALNILTQWPVFQSRPDAPKARLGYLNAQINFTFEEIDALKERFTPALRTAMDMATTGVAVVEQQHVDAAESMIRVGEDMNERLDYMETRFSRLKVLGREGFEFIRQHRGRMPTYKSDGIRLIQLDMYRHLCLTLDSVNTMPEGWAVINQLVDSATIAFQSLHDAIEERSVIRLDEQIDAFGSLTEQFTALEEQLEYVGTEYKESARPAELNRLSKQISSLKKRALQHLAQALDERSNRRSMGNPYEPRPRFRKKFIRARFWGLVSGEPRLTKMHEETDWVDVKNPVTDKIIATFHRKGTGEWVPHALTDTPQIVPSLATSLAKGRALVDGLEAFQAQVEEHMNAPGRSPTGIGMILNAHANRMEKVGIAIKKAMDSASNETVEVSVKQKRTAEALRTELKTQAKALYEEAFDAVLNVIKHRPPTMDGVIWLKSRNRISITKLKNRQKNKGPLHGYLDRYEIRDVKENKTLWFADFRYSTDWVPAHAYLSGRLKTPEQVNKGTRADATQDLTQRQLIDLYRSEIAVDQAKEVFFPKQPS</sequence>
<evidence type="ECO:0000313" key="3">
    <source>
        <dbReference type="Proteomes" id="UP000296468"/>
    </source>
</evidence>
<dbReference type="OrthoDB" id="7003488at2"/>
<reference evidence="2 3" key="1">
    <citation type="journal article" date="2019" name="Front. Microbiol.">
        <title>In silico and Genetic Analyses of Cyclic Lipopeptide Synthetic Gene Clusters in Pseudomonas sp. 11K1.</title>
        <authorList>
            <person name="Zhao H."/>
            <person name="Liu Y.P."/>
            <person name="Zhang L.Q."/>
        </authorList>
    </citation>
    <scope>NUCLEOTIDE SEQUENCE [LARGE SCALE GENOMIC DNA]</scope>
    <source>
        <strain evidence="2 3">11K1</strain>
    </source>
</reference>
<dbReference type="RefSeq" id="WP_135847865.1">
    <property type="nucleotide sequence ID" value="NZ_CP035088.1"/>
</dbReference>
<protein>
    <recommendedName>
        <fullName evidence="1">Dermonecrotic toxin N-terminal domain-containing protein</fullName>
    </recommendedName>
</protein>
<evidence type="ECO:0000313" key="2">
    <source>
        <dbReference type="EMBL" id="QBZ92663.1"/>
    </source>
</evidence>
<organism evidence="2 3">
    <name type="scientific">Pseudomonas viciae</name>
    <dbReference type="NCBI Taxonomy" id="2505979"/>
    <lineage>
        <taxon>Bacteria</taxon>
        <taxon>Pseudomonadati</taxon>
        <taxon>Pseudomonadota</taxon>
        <taxon>Gammaproteobacteria</taxon>
        <taxon>Pseudomonadales</taxon>
        <taxon>Pseudomonadaceae</taxon>
        <taxon>Pseudomonas</taxon>
    </lineage>
</organism>
<feature type="domain" description="Dermonecrotic toxin N-terminal" evidence="1">
    <location>
        <begin position="374"/>
        <end position="621"/>
    </location>
</feature>